<dbReference type="AlphaFoldDB" id="A0AAV0XFN8"/>
<keyword evidence="2" id="KW-1185">Reference proteome</keyword>
<comment type="caution">
    <text evidence="1">The sequence shown here is derived from an EMBL/GenBank/DDBJ whole genome shotgun (WGS) entry which is preliminary data.</text>
</comment>
<dbReference type="EMBL" id="CARXXK010000004">
    <property type="protein sequence ID" value="CAI6366808.1"/>
    <property type="molecule type" value="Genomic_DNA"/>
</dbReference>
<protein>
    <submittedName>
        <fullName evidence="1">Uncharacterized protein</fullName>
    </submittedName>
</protein>
<proteinExistence type="predicted"/>
<gene>
    <name evidence="1" type="ORF">MEUPH1_LOCUS21350</name>
</gene>
<accession>A0AAV0XFN8</accession>
<reference evidence="1 2" key="1">
    <citation type="submission" date="2023-01" db="EMBL/GenBank/DDBJ databases">
        <authorList>
            <person name="Whitehead M."/>
        </authorList>
    </citation>
    <scope>NUCLEOTIDE SEQUENCE [LARGE SCALE GENOMIC DNA]</scope>
</reference>
<organism evidence="1 2">
    <name type="scientific">Macrosiphum euphorbiae</name>
    <name type="common">potato aphid</name>
    <dbReference type="NCBI Taxonomy" id="13131"/>
    <lineage>
        <taxon>Eukaryota</taxon>
        <taxon>Metazoa</taxon>
        <taxon>Ecdysozoa</taxon>
        <taxon>Arthropoda</taxon>
        <taxon>Hexapoda</taxon>
        <taxon>Insecta</taxon>
        <taxon>Pterygota</taxon>
        <taxon>Neoptera</taxon>
        <taxon>Paraneoptera</taxon>
        <taxon>Hemiptera</taxon>
        <taxon>Sternorrhyncha</taxon>
        <taxon>Aphidomorpha</taxon>
        <taxon>Aphidoidea</taxon>
        <taxon>Aphididae</taxon>
        <taxon>Macrosiphini</taxon>
        <taxon>Macrosiphum</taxon>
    </lineage>
</organism>
<name>A0AAV0XFN8_9HEMI</name>
<sequence>MVVVEIFSGEYFQTVNCSAAGSIFHNQLFDIVTEKLMVS</sequence>
<evidence type="ECO:0000313" key="1">
    <source>
        <dbReference type="EMBL" id="CAI6366808.1"/>
    </source>
</evidence>
<evidence type="ECO:0000313" key="2">
    <source>
        <dbReference type="Proteomes" id="UP001160148"/>
    </source>
</evidence>
<dbReference type="Proteomes" id="UP001160148">
    <property type="component" value="Unassembled WGS sequence"/>
</dbReference>